<gene>
    <name evidence="1" type="ORF">NEMBOFW57_007671</name>
</gene>
<dbReference type="PANTHER" id="PTHR21310:SF37">
    <property type="entry name" value="AMINOGLYCOSIDE PHOSPHOTRANSFERASE DOMAIN-CONTAINING PROTEIN"/>
    <property type="match status" value="1"/>
</dbReference>
<evidence type="ECO:0000313" key="2">
    <source>
        <dbReference type="Proteomes" id="UP001197093"/>
    </source>
</evidence>
<evidence type="ECO:0008006" key="3">
    <source>
        <dbReference type="Google" id="ProtNLM"/>
    </source>
</evidence>
<dbReference type="InterPro" id="IPR051678">
    <property type="entry name" value="AGP_Transferase"/>
</dbReference>
<sequence length="342" mass="39572">MLVDYVQNGRMLSETWGDLCGDYDRRRTLFRDLSRIMLSLARVQFPRIGSLTMDDRGVVSLTNRPLTLQLHQLENEGIPTHIPRSLTYPSSDTYLADLLACHDSRIRHRSNSVLDQEDAWAQLSTLTMMRALGPYFTDREQRFGPFTFMLTGLHQSNVFVDENWHVTCIVDLEWACALPSEMLHPPIWLTGHAIDIIDGHMEEYQKRHGEFMTVFAEEEQTAAATTPHATRSFARRMRTGWNRGTFWYVHALQSFTGMYHLFIQHIQSLYGPTPEVRDGVDVFERVVAPFWTPGIDGFVHRKIRERGEYLDRVREVFQKSVPFIEDGHERREQVELSAGLGG</sequence>
<dbReference type="Proteomes" id="UP001197093">
    <property type="component" value="Unassembled WGS sequence"/>
</dbReference>
<proteinExistence type="predicted"/>
<accession>A0AAD4EVB0</accession>
<keyword evidence="2" id="KW-1185">Reference proteome</keyword>
<comment type="caution">
    <text evidence="1">The sequence shown here is derived from an EMBL/GenBank/DDBJ whole genome shotgun (WGS) entry which is preliminary data.</text>
</comment>
<dbReference type="AlphaFoldDB" id="A0AAD4EVB0"/>
<organism evidence="1 2">
    <name type="scientific">Staphylotrichum longicolle</name>
    <dbReference type="NCBI Taxonomy" id="669026"/>
    <lineage>
        <taxon>Eukaryota</taxon>
        <taxon>Fungi</taxon>
        <taxon>Dikarya</taxon>
        <taxon>Ascomycota</taxon>
        <taxon>Pezizomycotina</taxon>
        <taxon>Sordariomycetes</taxon>
        <taxon>Sordariomycetidae</taxon>
        <taxon>Sordariales</taxon>
        <taxon>Chaetomiaceae</taxon>
        <taxon>Staphylotrichum</taxon>
    </lineage>
</organism>
<dbReference type="PANTHER" id="PTHR21310">
    <property type="entry name" value="AMINOGLYCOSIDE PHOSPHOTRANSFERASE-RELATED-RELATED"/>
    <property type="match status" value="1"/>
</dbReference>
<name>A0AAD4EVB0_9PEZI</name>
<protein>
    <recommendedName>
        <fullName evidence="3">Aminoglycoside phosphotransferase domain-containing protein</fullName>
    </recommendedName>
</protein>
<evidence type="ECO:0000313" key="1">
    <source>
        <dbReference type="EMBL" id="KAG7288147.1"/>
    </source>
</evidence>
<dbReference type="EMBL" id="JAHCVI010000003">
    <property type="protein sequence ID" value="KAG7288147.1"/>
    <property type="molecule type" value="Genomic_DNA"/>
</dbReference>
<reference evidence="1" key="1">
    <citation type="submission" date="2023-02" db="EMBL/GenBank/DDBJ databases">
        <authorList>
            <person name="Palmer J.M."/>
        </authorList>
    </citation>
    <scope>NUCLEOTIDE SEQUENCE</scope>
    <source>
        <strain evidence="1">FW57</strain>
    </source>
</reference>